<organism evidence="2 3">
    <name type="scientific">candidate division LCP-89 bacterium B3_LCP</name>
    <dbReference type="NCBI Taxonomy" id="2012998"/>
    <lineage>
        <taxon>Bacteria</taxon>
        <taxon>Pseudomonadati</taxon>
        <taxon>Bacteria division LCP-89</taxon>
    </lineage>
</organism>
<reference evidence="2 3" key="1">
    <citation type="submission" date="2017-06" db="EMBL/GenBank/DDBJ databases">
        <title>Novel microbial phyla capable of carbon fixation and sulfur reduction in deep-sea sediments.</title>
        <authorList>
            <person name="Huang J."/>
            <person name="Baker B."/>
            <person name="Wang Y."/>
        </authorList>
    </citation>
    <scope>NUCLEOTIDE SEQUENCE [LARGE SCALE GENOMIC DNA]</scope>
    <source>
        <strain evidence="2">B3_LCP</strain>
    </source>
</reference>
<proteinExistence type="predicted"/>
<dbReference type="AlphaFoldDB" id="A0A532V507"/>
<evidence type="ECO:0000313" key="3">
    <source>
        <dbReference type="Proteomes" id="UP000319619"/>
    </source>
</evidence>
<dbReference type="Pfam" id="PF13598">
    <property type="entry name" value="DUF4139"/>
    <property type="match status" value="1"/>
</dbReference>
<sequence length="468" mass="53444">MMQWLRAINLSNRDANENKNSTRFVMKLITTILAVLITVTCYAQDVSVTVYNQNLGLIKEIRPISVERGAFTFEAADVAAQIDPTSVHLKLDNVSILDQDFEYDLVSRTRLLERYLDQKIEVFTDKGDLFEGKLLSASGSQLILQSKDGQVQIISPDAVRDIRFGELPGGLRTRPTLVWSLIGHKSGKQNAELSYLTHGMTWHAEYVAVISDKTDDLDLSSWVSIENRSGATYKNAKLKLMAGDVKLVHDREQFAEMMTTMDARTQRKAPAFEEKAFYEYHLYTLQRPTTLKDLQTKQISLFDPVTVQAKREYIFEPQKSPKKVMVNLVFENEKKAGLGIPLPAGKVRVYQQDDDNSLEFIGEDRIEHTPKDEEVRIVTGSAFDLTAEKKTTDMKRLTDRVREEAYSISLRNHKDKNVTISVIEKIWGDWEILEKSHQYVKKNATTIEFQVPVAAGKETVITYRVRRK</sequence>
<dbReference type="InterPro" id="IPR037291">
    <property type="entry name" value="DUF4139"/>
</dbReference>
<accession>A0A532V507</accession>
<dbReference type="PANTHER" id="PTHR38075:SF1">
    <property type="entry name" value="DUF4139 DOMAIN-CONTAINING PROTEIN"/>
    <property type="match status" value="1"/>
</dbReference>
<evidence type="ECO:0000259" key="1">
    <source>
        <dbReference type="Pfam" id="PF13598"/>
    </source>
</evidence>
<feature type="domain" description="DUF4139" evidence="1">
    <location>
        <begin position="192"/>
        <end position="465"/>
    </location>
</feature>
<protein>
    <submittedName>
        <fullName evidence="2">DUF4139 domain-containing protein</fullName>
    </submittedName>
</protein>
<comment type="caution">
    <text evidence="2">The sequence shown here is derived from an EMBL/GenBank/DDBJ whole genome shotgun (WGS) entry which is preliminary data.</text>
</comment>
<name>A0A532V507_UNCL8</name>
<dbReference type="PANTHER" id="PTHR38075">
    <property type="entry name" value="DUF4139 DOMAIN-CONTAINING PROTEIN"/>
    <property type="match status" value="1"/>
</dbReference>
<gene>
    <name evidence="2" type="ORF">CEE37_00915</name>
</gene>
<dbReference type="Proteomes" id="UP000319619">
    <property type="component" value="Unassembled WGS sequence"/>
</dbReference>
<dbReference type="EMBL" id="NJBN01000001">
    <property type="protein sequence ID" value="TKJ42271.1"/>
    <property type="molecule type" value="Genomic_DNA"/>
</dbReference>
<evidence type="ECO:0000313" key="2">
    <source>
        <dbReference type="EMBL" id="TKJ42271.1"/>
    </source>
</evidence>